<sequence length="169" mass="19664">MSGNRWDKAGVPHKGWTCVDVVDLRADGGPADETDYATCQMCGNEKIRYVHIMEHPDLDEHFDVGCVCAEKMSDDYEGPRRREARLRNRAARRTRWLQRKWRVSAKGNSFLNLEGYNLVVYPTKTRRWGYKIGDRFGPRTYPTANEAKLALFDDFWVATQDDERLWASD</sequence>
<dbReference type="Proteomes" id="UP000076625">
    <property type="component" value="Unassembled WGS sequence"/>
</dbReference>
<evidence type="ECO:0000313" key="2">
    <source>
        <dbReference type="Proteomes" id="UP000076625"/>
    </source>
</evidence>
<dbReference type="RefSeq" id="WP_066613726.1">
    <property type="nucleotide sequence ID" value="NZ_LQQU01000034.1"/>
</dbReference>
<proteinExistence type="predicted"/>
<accession>A0A165F1B0</accession>
<protein>
    <submittedName>
        <fullName evidence="1">Uncharacterized protein</fullName>
    </submittedName>
</protein>
<name>A0A165F1B0_9NEIS</name>
<dbReference type="STRING" id="1452487.AVW16_01350"/>
<comment type="caution">
    <text evidence="1">The sequence shown here is derived from an EMBL/GenBank/DDBJ whole genome shotgun (WGS) entry which is preliminary data.</text>
</comment>
<keyword evidence="2" id="KW-1185">Reference proteome</keyword>
<organism evidence="1 2">
    <name type="scientific">Crenobacter luteus</name>
    <dbReference type="NCBI Taxonomy" id="1452487"/>
    <lineage>
        <taxon>Bacteria</taxon>
        <taxon>Pseudomonadati</taxon>
        <taxon>Pseudomonadota</taxon>
        <taxon>Betaproteobacteria</taxon>
        <taxon>Neisseriales</taxon>
        <taxon>Neisseriaceae</taxon>
        <taxon>Crenobacter</taxon>
    </lineage>
</organism>
<dbReference type="EMBL" id="LQQU01000034">
    <property type="protein sequence ID" value="KZE29596.1"/>
    <property type="molecule type" value="Genomic_DNA"/>
</dbReference>
<gene>
    <name evidence="1" type="ORF">AVW16_01350</name>
</gene>
<evidence type="ECO:0000313" key="1">
    <source>
        <dbReference type="EMBL" id="KZE29596.1"/>
    </source>
</evidence>
<dbReference type="AlphaFoldDB" id="A0A165F1B0"/>
<reference evidence="2" key="1">
    <citation type="submission" date="2016-01" db="EMBL/GenBank/DDBJ databases">
        <title>Draft genome of Chromobacterium sp. F49.</title>
        <authorList>
            <person name="Hong K.W."/>
        </authorList>
    </citation>
    <scope>NUCLEOTIDE SEQUENCE [LARGE SCALE GENOMIC DNA]</scope>
    <source>
        <strain evidence="2">CN10</strain>
    </source>
</reference>
<dbReference type="OrthoDB" id="5514485at2"/>